<sequence length="334" mass="36177">MGVNMRDIATAAGVSMGTVSNVLNHPERVSPQLVERVQAHIERLGYVRNDAARQLRAGRSDTIGLVVLDLRNPFFTEVARGAEIRGEERGLGLMVTNSDDRLYRERRHIDHFEEQRVRGLLITPTQGGLDRLHRVRDNGTPVVLVDRESRDKSFPSVSVDDVAGGYLATKHLLDTGRRRIAFTGGPLSIRQVTDRLEGAQRAAAEVPGASVEFLGTPALTVDAGRDVGRLICDRSPGDLPDGVFAANDLLAVGLLQAFVMIGKLRVPDDIALVGYDDIDFAASTVIPLTSVRQPAAEIGATAVDLLVDLTTGDGAEREHDRVVFQPELIVRGTA</sequence>
<dbReference type="Pfam" id="PF13377">
    <property type="entry name" value="Peripla_BP_3"/>
    <property type="match status" value="1"/>
</dbReference>
<dbReference type="Pfam" id="PF00356">
    <property type="entry name" value="LacI"/>
    <property type="match status" value="1"/>
</dbReference>
<evidence type="ECO:0000256" key="2">
    <source>
        <dbReference type="ARBA" id="ARBA00023125"/>
    </source>
</evidence>
<keyword evidence="6" id="KW-1185">Reference proteome</keyword>
<evidence type="ECO:0000256" key="3">
    <source>
        <dbReference type="ARBA" id="ARBA00023163"/>
    </source>
</evidence>
<dbReference type="PANTHER" id="PTHR30146">
    <property type="entry name" value="LACI-RELATED TRANSCRIPTIONAL REPRESSOR"/>
    <property type="match status" value="1"/>
</dbReference>
<dbReference type="PANTHER" id="PTHR30146:SF109">
    <property type="entry name" value="HTH-TYPE TRANSCRIPTIONAL REGULATOR GALS"/>
    <property type="match status" value="1"/>
</dbReference>
<evidence type="ECO:0000256" key="1">
    <source>
        <dbReference type="ARBA" id="ARBA00023015"/>
    </source>
</evidence>
<dbReference type="EMBL" id="JBHUNE010000003">
    <property type="protein sequence ID" value="MFD2757620.1"/>
    <property type="molecule type" value="Genomic_DNA"/>
</dbReference>
<dbReference type="GO" id="GO:0003677">
    <property type="term" value="F:DNA binding"/>
    <property type="evidence" value="ECO:0007669"/>
    <property type="project" value="UniProtKB-KW"/>
</dbReference>
<dbReference type="PROSITE" id="PS00356">
    <property type="entry name" value="HTH_LACI_1"/>
    <property type="match status" value="1"/>
</dbReference>
<comment type="caution">
    <text evidence="5">The sequence shown here is derived from an EMBL/GenBank/DDBJ whole genome shotgun (WGS) entry which is preliminary data.</text>
</comment>
<reference evidence="6" key="1">
    <citation type="journal article" date="2019" name="Int. J. Syst. Evol. Microbiol.">
        <title>The Global Catalogue of Microorganisms (GCM) 10K type strain sequencing project: providing services to taxonomists for standard genome sequencing and annotation.</title>
        <authorList>
            <consortium name="The Broad Institute Genomics Platform"/>
            <consortium name="The Broad Institute Genome Sequencing Center for Infectious Disease"/>
            <person name="Wu L."/>
            <person name="Ma J."/>
        </authorList>
    </citation>
    <scope>NUCLEOTIDE SEQUENCE [LARGE SCALE GENOMIC DNA]</scope>
    <source>
        <strain evidence="6">TISTR 1514</strain>
    </source>
</reference>
<dbReference type="Gene3D" id="1.10.260.40">
    <property type="entry name" value="lambda repressor-like DNA-binding domains"/>
    <property type="match status" value="1"/>
</dbReference>
<dbReference type="SUPFAM" id="SSF47413">
    <property type="entry name" value="lambda repressor-like DNA-binding domains"/>
    <property type="match status" value="1"/>
</dbReference>
<dbReference type="Proteomes" id="UP001597492">
    <property type="component" value="Unassembled WGS sequence"/>
</dbReference>
<dbReference type="PROSITE" id="PS50932">
    <property type="entry name" value="HTH_LACI_2"/>
    <property type="match status" value="1"/>
</dbReference>
<dbReference type="SMART" id="SM00354">
    <property type="entry name" value="HTH_LACI"/>
    <property type="match status" value="1"/>
</dbReference>
<dbReference type="Gene3D" id="3.40.50.2300">
    <property type="match status" value="2"/>
</dbReference>
<dbReference type="SUPFAM" id="SSF53822">
    <property type="entry name" value="Periplasmic binding protein-like I"/>
    <property type="match status" value="1"/>
</dbReference>
<keyword evidence="2 5" id="KW-0238">DNA-binding</keyword>
<proteinExistence type="predicted"/>
<dbReference type="InterPro" id="IPR046335">
    <property type="entry name" value="LacI/GalR-like_sensor"/>
</dbReference>
<name>A0ABW5UW17_9MICO</name>
<evidence type="ECO:0000313" key="5">
    <source>
        <dbReference type="EMBL" id="MFD2757620.1"/>
    </source>
</evidence>
<organism evidence="5 6">
    <name type="scientific">Gulosibacter faecalis</name>
    <dbReference type="NCBI Taxonomy" id="272240"/>
    <lineage>
        <taxon>Bacteria</taxon>
        <taxon>Bacillati</taxon>
        <taxon>Actinomycetota</taxon>
        <taxon>Actinomycetes</taxon>
        <taxon>Micrococcales</taxon>
        <taxon>Microbacteriaceae</taxon>
        <taxon>Gulosibacter</taxon>
    </lineage>
</organism>
<dbReference type="InterPro" id="IPR028082">
    <property type="entry name" value="Peripla_BP_I"/>
</dbReference>
<evidence type="ECO:0000259" key="4">
    <source>
        <dbReference type="PROSITE" id="PS50932"/>
    </source>
</evidence>
<dbReference type="InterPro" id="IPR010982">
    <property type="entry name" value="Lambda_DNA-bd_dom_sf"/>
</dbReference>
<protein>
    <submittedName>
        <fullName evidence="5">LacI family DNA-binding transcriptional regulator</fullName>
    </submittedName>
</protein>
<keyword evidence="3" id="KW-0804">Transcription</keyword>
<dbReference type="RefSeq" id="WP_019618387.1">
    <property type="nucleotide sequence ID" value="NZ_JBHUNE010000003.1"/>
</dbReference>
<dbReference type="InterPro" id="IPR000843">
    <property type="entry name" value="HTH_LacI"/>
</dbReference>
<dbReference type="CDD" id="cd01392">
    <property type="entry name" value="HTH_LacI"/>
    <property type="match status" value="1"/>
</dbReference>
<evidence type="ECO:0000313" key="6">
    <source>
        <dbReference type="Proteomes" id="UP001597492"/>
    </source>
</evidence>
<feature type="domain" description="HTH lacI-type" evidence="4">
    <location>
        <begin position="3"/>
        <end position="57"/>
    </location>
</feature>
<keyword evidence="1" id="KW-0805">Transcription regulation</keyword>
<dbReference type="CDD" id="cd06293">
    <property type="entry name" value="PBP1_LacI-like"/>
    <property type="match status" value="1"/>
</dbReference>
<gene>
    <name evidence="5" type="ORF">ACFSW7_04400</name>
</gene>
<accession>A0ABW5UW17</accession>